<dbReference type="Proteomes" id="UP001219525">
    <property type="component" value="Unassembled WGS sequence"/>
</dbReference>
<organism evidence="2 3">
    <name type="scientific">Mycena pura</name>
    <dbReference type="NCBI Taxonomy" id="153505"/>
    <lineage>
        <taxon>Eukaryota</taxon>
        <taxon>Fungi</taxon>
        <taxon>Dikarya</taxon>
        <taxon>Basidiomycota</taxon>
        <taxon>Agaricomycotina</taxon>
        <taxon>Agaricomycetes</taxon>
        <taxon>Agaricomycetidae</taxon>
        <taxon>Agaricales</taxon>
        <taxon>Marasmiineae</taxon>
        <taxon>Mycenaceae</taxon>
        <taxon>Mycena</taxon>
    </lineage>
</organism>
<comment type="caution">
    <text evidence="2">The sequence shown here is derived from an EMBL/GenBank/DDBJ whole genome shotgun (WGS) entry which is preliminary data.</text>
</comment>
<proteinExistence type="predicted"/>
<accession>A0AAD6YBY1</accession>
<name>A0AAD6YBY1_9AGAR</name>
<evidence type="ECO:0000259" key="1">
    <source>
        <dbReference type="Pfam" id="PF12770"/>
    </source>
</evidence>
<dbReference type="EMBL" id="JARJCW010000027">
    <property type="protein sequence ID" value="KAJ7210728.1"/>
    <property type="molecule type" value="Genomic_DNA"/>
</dbReference>
<evidence type="ECO:0000313" key="2">
    <source>
        <dbReference type="EMBL" id="KAJ7210728.1"/>
    </source>
</evidence>
<dbReference type="InterPro" id="IPR019734">
    <property type="entry name" value="TPR_rpt"/>
</dbReference>
<feature type="domain" description="CHAT" evidence="1">
    <location>
        <begin position="1049"/>
        <end position="1304"/>
    </location>
</feature>
<dbReference type="InterPro" id="IPR011990">
    <property type="entry name" value="TPR-like_helical_dom_sf"/>
</dbReference>
<sequence length="1345" mass="149365">MVVTVATDKETDLPKLDAAVARCKERVDRCPAWRLDRCDRLADLGSALWERFESTGAIDDIEMAITNQRQAVKLCPLWNPRHTPFVENLGPMLCRRFERLGRIEDLNEGIECSRKVLGLVHSRHANRAATLNNLGTSVHERFKQRGDAEDIDEAIQLHREALALSLNNLANSIRERFKQRGDAEDIDEAIQLHREALALRPAPHPVRAGFLGNLANSIHERFKQRGDAEDIDEAIQLHREALALCPAPHPVRASSLNNLANSFHERFKQRGDAEDIDEAIQLNHEALALRPAPNPDRASSLNNLASSVHQRFKQRGDAKDMDEAIQLNREALALRPAPHPDRAVFLGNLANSVHERFKQRGDAEDIDEAIQLDREALALRPAPHPDRAGSLGSLASSVHERFNQRGDAEDIDEAIQLNHEALALSPAPNPVRASSLNNLANSVHERFKQRGDAEDIDEAIQLHREALALRPAPHPVRAGSLGNLALSVHERFMQRGDAEDIDEAIQLNREALALRPAPNPNRAGFLNNLANSVHERFMQRGDAEDMDEAIQLHREALALRPAPHPDRAGSLSNLASSVYERFMQRGDAKDIDEAIQLLREALALHPAPHPDRACSLNNLAKSIHERFKQRGDAEDIDKAIQLHREALALRPAPNPDRARSLGNLASSVHERFKLQGDAEDIDKAIQLHREALALRSAPNPDRAGSLGSLASSVHERFKQRGEAEDIDEAMQLNREALALLAIYLELSGSLSTAIPLFREASAYTSASLLSRFKVAKQWAITAHKNHHATALEAYQTALGLLPRLAAFSLDVQSRHTILVEAQSHNIASDAAACAIDLGQFEIAIELLEAGRSVFWSQSLHLRTSFDDLRISHPLLATKLAELSWKLEQSSFRDTSRSLASDSQHRVMSVEAEGLNCRRLNNEWVRTVESVRSSVPGFEDFMQPKRISKLRLAANSGPVVVLNAGESSCHALILNSSDNIHCVPLPDMTRNYVYSLTKIIQALISATPSLKIHSLIANRACPDFESINRLVGRFDEEESPDDWFRSVLVDLWNDIVKPVFQFLQIQKSDKPPRLWWCPTGPFAFLPIHAAGIYDPQSRMPIDTVADYVISSYTPTFTVLLSPPFPPLTTIRTTAVIQPATPGFSPLPFTEDELRRIKEKIPAEWLTSLGTVESPASVETVLRHLLTSSIIHFAGHGIQDMQKPLQSALIIDGDKLTLSQIMKMSGVSYDKPTSRNSTKHMALAFLSACQTATGDEKTPDEAMHLAASLLFAGFRSVVGTMWTMNDSDGPVVADIFYGHLFRNADPSSNPPVFPDLNESAEALHLAVKKLRTEVSFVRWVPFVHYGL</sequence>
<dbReference type="SMART" id="SM00028">
    <property type="entry name" value="TPR"/>
    <property type="match status" value="11"/>
</dbReference>
<gene>
    <name evidence="2" type="ORF">GGX14DRAFT_534713</name>
</gene>
<evidence type="ECO:0000313" key="3">
    <source>
        <dbReference type="Proteomes" id="UP001219525"/>
    </source>
</evidence>
<dbReference type="SUPFAM" id="SSF48452">
    <property type="entry name" value="TPR-like"/>
    <property type="match status" value="1"/>
</dbReference>
<dbReference type="PANTHER" id="PTHR19959">
    <property type="entry name" value="KINESIN LIGHT CHAIN"/>
    <property type="match status" value="1"/>
</dbReference>
<dbReference type="InterPro" id="IPR024983">
    <property type="entry name" value="CHAT_dom"/>
</dbReference>
<keyword evidence="3" id="KW-1185">Reference proteome</keyword>
<dbReference type="Gene3D" id="1.25.40.10">
    <property type="entry name" value="Tetratricopeptide repeat domain"/>
    <property type="match status" value="6"/>
</dbReference>
<dbReference type="SUPFAM" id="SSF81901">
    <property type="entry name" value="HCP-like"/>
    <property type="match status" value="1"/>
</dbReference>
<dbReference type="Pfam" id="PF12770">
    <property type="entry name" value="CHAT"/>
    <property type="match status" value="1"/>
</dbReference>
<dbReference type="Pfam" id="PF13374">
    <property type="entry name" value="TPR_10"/>
    <property type="match status" value="2"/>
</dbReference>
<protein>
    <submittedName>
        <fullName evidence="2">CHAT domain-containing protein</fullName>
    </submittedName>
</protein>
<dbReference type="PANTHER" id="PTHR19959:SF119">
    <property type="entry name" value="FUNGAL LIPASE-LIKE DOMAIN-CONTAINING PROTEIN"/>
    <property type="match status" value="1"/>
</dbReference>
<reference evidence="2" key="1">
    <citation type="submission" date="2023-03" db="EMBL/GenBank/DDBJ databases">
        <title>Massive genome expansion in bonnet fungi (Mycena s.s.) driven by repeated elements and novel gene families across ecological guilds.</title>
        <authorList>
            <consortium name="Lawrence Berkeley National Laboratory"/>
            <person name="Harder C.B."/>
            <person name="Miyauchi S."/>
            <person name="Viragh M."/>
            <person name="Kuo A."/>
            <person name="Thoen E."/>
            <person name="Andreopoulos B."/>
            <person name="Lu D."/>
            <person name="Skrede I."/>
            <person name="Drula E."/>
            <person name="Henrissat B."/>
            <person name="Morin E."/>
            <person name="Kohler A."/>
            <person name="Barry K."/>
            <person name="LaButti K."/>
            <person name="Morin E."/>
            <person name="Salamov A."/>
            <person name="Lipzen A."/>
            <person name="Mereny Z."/>
            <person name="Hegedus B."/>
            <person name="Baldrian P."/>
            <person name="Stursova M."/>
            <person name="Weitz H."/>
            <person name="Taylor A."/>
            <person name="Grigoriev I.V."/>
            <person name="Nagy L.G."/>
            <person name="Martin F."/>
            <person name="Kauserud H."/>
        </authorList>
    </citation>
    <scope>NUCLEOTIDE SEQUENCE</scope>
    <source>
        <strain evidence="2">9144</strain>
    </source>
</reference>